<sequence length="169" mass="19061">MFRDMRRKKQLLSEAETIEILQSCTSGVLAVLGDEDYPYAVPLSYAYKDGKLYFHFATEGHKLDGIRKNSKVSFCVIQADTVVPHAFTTHYRSAVVFGKARLLTDDSEKKYALQCLVEKYSPGFAAEGDAEIERDWKRVCAAELQIEHMTGKAAIEIINQQRPSDGPHE</sequence>
<evidence type="ECO:0000313" key="2">
    <source>
        <dbReference type="Proteomes" id="UP000050501"/>
    </source>
</evidence>
<protein>
    <submittedName>
        <fullName evidence="1">5-nitroimidazole antibiotic resistance protein</fullName>
    </submittedName>
</protein>
<comment type="caution">
    <text evidence="1">The sequence shown here is derived from an EMBL/GenBank/DDBJ whole genome shotgun (WGS) entry which is preliminary data.</text>
</comment>
<reference evidence="1 2" key="1">
    <citation type="submission" date="2015-07" db="EMBL/GenBank/DDBJ databases">
        <title>Genome sequence of Levilinea saccharolytica DSM 16555.</title>
        <authorList>
            <person name="Hemp J."/>
            <person name="Ward L.M."/>
            <person name="Pace L.A."/>
            <person name="Fischer W.W."/>
        </authorList>
    </citation>
    <scope>NUCLEOTIDE SEQUENCE [LARGE SCALE GENOMIC DNA]</scope>
    <source>
        <strain evidence="1 2">KIBI-1</strain>
    </source>
</reference>
<dbReference type="PANTHER" id="PTHR34071">
    <property type="entry name" value="5-NITROIMIDAZOLE ANTIBIOTICS RESISTANCE PROTEIN, NIMA-FAMILY-RELATED PROTEIN-RELATED"/>
    <property type="match status" value="1"/>
</dbReference>
<accession>A0A0P6XZ89</accession>
<dbReference type="SUPFAM" id="SSF50475">
    <property type="entry name" value="FMN-binding split barrel"/>
    <property type="match status" value="1"/>
</dbReference>
<evidence type="ECO:0000313" key="1">
    <source>
        <dbReference type="EMBL" id="KPL78465.1"/>
    </source>
</evidence>
<proteinExistence type="predicted"/>
<dbReference type="Proteomes" id="UP000050501">
    <property type="component" value="Unassembled WGS sequence"/>
</dbReference>
<dbReference type="AlphaFoldDB" id="A0A0P6XZ89"/>
<dbReference type="Gene3D" id="2.30.110.10">
    <property type="entry name" value="Electron Transport, Fmn-binding Protein, Chain A"/>
    <property type="match status" value="1"/>
</dbReference>
<keyword evidence="2" id="KW-1185">Reference proteome</keyword>
<dbReference type="Pfam" id="PF12900">
    <property type="entry name" value="Pyridox_ox_2"/>
    <property type="match status" value="1"/>
</dbReference>
<dbReference type="InterPro" id="IPR024747">
    <property type="entry name" value="Pyridox_Oxase-rel"/>
</dbReference>
<dbReference type="InterPro" id="IPR012349">
    <property type="entry name" value="Split_barrel_FMN-bd"/>
</dbReference>
<dbReference type="STRING" id="229921.ADN01_14800"/>
<dbReference type="OrthoDB" id="116031at2"/>
<organism evidence="1 2">
    <name type="scientific">Levilinea saccharolytica</name>
    <dbReference type="NCBI Taxonomy" id="229921"/>
    <lineage>
        <taxon>Bacteria</taxon>
        <taxon>Bacillati</taxon>
        <taxon>Chloroflexota</taxon>
        <taxon>Anaerolineae</taxon>
        <taxon>Anaerolineales</taxon>
        <taxon>Anaerolineaceae</taxon>
        <taxon>Levilinea</taxon>
    </lineage>
</organism>
<dbReference type="PATRIC" id="fig|229921.5.peg.961"/>
<dbReference type="RefSeq" id="WP_062418856.1">
    <property type="nucleotide sequence ID" value="NZ_DF967974.1"/>
</dbReference>
<dbReference type="EMBL" id="LGCM01000055">
    <property type="protein sequence ID" value="KPL78465.1"/>
    <property type="molecule type" value="Genomic_DNA"/>
</dbReference>
<gene>
    <name evidence="1" type="ORF">ADN01_14800</name>
</gene>
<dbReference type="PANTHER" id="PTHR34071:SF2">
    <property type="entry name" value="FLAVIN-NUCLEOTIDE-BINDING PROTEIN"/>
    <property type="match status" value="1"/>
</dbReference>
<name>A0A0P6XZ89_9CHLR</name>